<dbReference type="PANTHER" id="PTHR35399">
    <property type="entry name" value="SLR8030 PROTEIN"/>
    <property type="match status" value="1"/>
</dbReference>
<dbReference type="Proteomes" id="UP000318294">
    <property type="component" value="Unassembled WGS sequence"/>
</dbReference>
<reference evidence="2 3" key="1">
    <citation type="submission" date="2019-07" db="EMBL/GenBank/DDBJ databases">
        <title>Tepidimonas charontis SPSP-6 draft genome.</title>
        <authorList>
            <person name="Da Costa M.S."/>
            <person name="Froufe H.J.C."/>
            <person name="Egas C."/>
            <person name="Albuquerque L."/>
        </authorList>
    </citation>
    <scope>NUCLEOTIDE SEQUENCE [LARGE SCALE GENOMIC DNA]</scope>
    <source>
        <strain evidence="2 3">SPSP-6</strain>
    </source>
</reference>
<dbReference type="AlphaFoldDB" id="A0A554XGP1"/>
<dbReference type="InterPro" id="IPR008557">
    <property type="entry name" value="PhoX"/>
</dbReference>
<evidence type="ECO:0008006" key="4">
    <source>
        <dbReference type="Google" id="ProtNLM"/>
    </source>
</evidence>
<feature type="region of interest" description="Disordered" evidence="1">
    <location>
        <begin position="652"/>
        <end position="675"/>
    </location>
</feature>
<evidence type="ECO:0000256" key="1">
    <source>
        <dbReference type="SAM" id="MobiDB-lite"/>
    </source>
</evidence>
<sequence>MARSLIDDDGVSNPSRNLHLQQVVERSLAINPARRRLMLGGLGAAALPFLSMLSGCLGSGDDSTAESAVPEQMLGFTAVAASSGDAVVVPAGYVATAFLPWGEPINAQAPAWKPDASNTAADQEQQVGDNHDGIHYFGFNAAGNGPGDRSDEGLLVFNHEYINPEYFYAPDTDAQDWRLPFTLEKARKGQAGHGVTVAHIRRKADGSWEHVKNSPYNRRIHGNTPIAIQGPAAGHPLMKTAADPTGTEVLGTLNNCGNGWTPWGTYLTCEENFNGYFGWNGEHTQTVLEKRYGITQDGFGYLWHTVDSRFDVNANPNEPHRFGWIVEIDPFSPTSKPVKRTALGRFKHENAALSIAPNGKVVVYMGCDERNEYIYKFVSSGTFDAANPYSAANRRLLEEGTLYVARFDAGATPADKMGTGVWIPLLPSTVGVDGRALRNNPHFAASSDAEVRALILIKARQAADAVGATMMDRPEWVAVNPKNPGNVYVTLTNNSRRGGTTSNSPDGTTTAGSARPPVDEANPRANNVWGHIIRWTEAGNDPTATTFNWDIFVLAGQPSVVGERAPSSNINANNLFNSPDGLAFDSFGRLWIQTDGSFSNSGDYAGMGNNQMLAADPTTKEIRRFLVGPSGCEVTGVTWTPDRKTMFVNIQHPGELGSHPNRPKNPDGSTFSDNQIARNPTAFSQWPNAGQRPRSATVVVRRLDGGVIGG</sequence>
<name>A0A554XGP1_9BURK</name>
<keyword evidence="3" id="KW-1185">Reference proteome</keyword>
<accession>A0A554XGP1</accession>
<gene>
    <name evidence="2" type="ORF">Tchar_01039</name>
</gene>
<evidence type="ECO:0000313" key="2">
    <source>
        <dbReference type="EMBL" id="TSE34982.1"/>
    </source>
</evidence>
<organism evidence="2 3">
    <name type="scientific">Tepidimonas charontis</name>
    <dbReference type="NCBI Taxonomy" id="2267262"/>
    <lineage>
        <taxon>Bacteria</taxon>
        <taxon>Pseudomonadati</taxon>
        <taxon>Pseudomonadota</taxon>
        <taxon>Betaproteobacteria</taxon>
        <taxon>Burkholderiales</taxon>
        <taxon>Tepidimonas</taxon>
    </lineage>
</organism>
<dbReference type="Pfam" id="PF05787">
    <property type="entry name" value="PhoX"/>
    <property type="match status" value="1"/>
</dbReference>
<feature type="compositionally biased region" description="Polar residues" evidence="1">
    <location>
        <begin position="491"/>
        <end position="512"/>
    </location>
</feature>
<dbReference type="OrthoDB" id="9801383at2"/>
<protein>
    <recommendedName>
        <fullName evidence="4">Phosphatase</fullName>
    </recommendedName>
</protein>
<evidence type="ECO:0000313" key="3">
    <source>
        <dbReference type="Proteomes" id="UP000318294"/>
    </source>
</evidence>
<comment type="caution">
    <text evidence="2">The sequence shown here is derived from an EMBL/GenBank/DDBJ whole genome shotgun (WGS) entry which is preliminary data.</text>
</comment>
<dbReference type="PANTHER" id="PTHR35399:SF2">
    <property type="entry name" value="DUF839 DOMAIN-CONTAINING PROTEIN"/>
    <property type="match status" value="1"/>
</dbReference>
<dbReference type="EMBL" id="VJON01000012">
    <property type="protein sequence ID" value="TSE34982.1"/>
    <property type="molecule type" value="Genomic_DNA"/>
</dbReference>
<feature type="region of interest" description="Disordered" evidence="1">
    <location>
        <begin position="491"/>
        <end position="523"/>
    </location>
</feature>
<dbReference type="SUPFAM" id="SSF63829">
    <property type="entry name" value="Calcium-dependent phosphotriesterase"/>
    <property type="match status" value="1"/>
</dbReference>
<proteinExistence type="predicted"/>